<dbReference type="PANTHER" id="PTHR11596:SF5">
    <property type="entry name" value="ALKALINE PHOSPHATASE"/>
    <property type="match status" value="1"/>
</dbReference>
<dbReference type="EMBL" id="CAXKWB010017077">
    <property type="protein sequence ID" value="CAL4117881.1"/>
    <property type="molecule type" value="Genomic_DNA"/>
</dbReference>
<evidence type="ECO:0000256" key="3">
    <source>
        <dbReference type="PIRSR" id="PIRSR601952-2"/>
    </source>
</evidence>
<dbReference type="GO" id="GO:0004035">
    <property type="term" value="F:alkaline phosphatase activity"/>
    <property type="evidence" value="ECO:0007669"/>
    <property type="project" value="UniProtKB-EC"/>
</dbReference>
<gene>
    <name evidence="4" type="ORF">MNOR_LOCUS21311</name>
</gene>
<feature type="binding site" evidence="3">
    <location>
        <position position="102"/>
    </location>
    <ligand>
        <name>Mg(2+)</name>
        <dbReference type="ChEBI" id="CHEBI:18420"/>
    </ligand>
</feature>
<name>A0AAV2R9E9_MEGNR</name>
<comment type="cofactor">
    <cofactor evidence="3">
        <name>Mg(2+)</name>
        <dbReference type="ChEBI" id="CHEBI:18420"/>
    </cofactor>
    <text evidence="3">Binds 1 Mg(2+) ion.</text>
</comment>
<feature type="non-terminal residue" evidence="4">
    <location>
        <position position="1"/>
    </location>
</feature>
<comment type="cofactor">
    <cofactor evidence="3">
        <name>Zn(2+)</name>
        <dbReference type="ChEBI" id="CHEBI:29105"/>
    </cofactor>
    <text evidence="3">Binds 2 Zn(2+) ions.</text>
</comment>
<feature type="binding site" evidence="3">
    <location>
        <position position="102"/>
    </location>
    <ligand>
        <name>Zn(2+)</name>
        <dbReference type="ChEBI" id="CHEBI:29105"/>
        <label>2</label>
    </ligand>
</feature>
<protein>
    <recommendedName>
        <fullName evidence="1">alkaline phosphatase</fullName>
        <ecNumber evidence="1">3.1.3.1</ecNumber>
    </recommendedName>
</protein>
<keyword evidence="5" id="KW-1185">Reference proteome</keyword>
<sequence>GIGTDDVNFEDKLLPLPEIERASCSQWRRCRQKGGTCMAQGTCPGKSTSGCSRRRKCSCCLPTSPVPVRNEWWRLANIDIENTLNMRQNNKVARNVILFIGDGMGITASTAGRIFKGQLSRPRRNGEEGYLTWEQFPNS</sequence>
<evidence type="ECO:0000256" key="2">
    <source>
        <dbReference type="ARBA" id="ARBA00022553"/>
    </source>
</evidence>
<keyword evidence="3" id="KW-0862">Zinc</keyword>
<reference evidence="4 5" key="1">
    <citation type="submission" date="2024-05" db="EMBL/GenBank/DDBJ databases">
        <authorList>
            <person name="Wallberg A."/>
        </authorList>
    </citation>
    <scope>NUCLEOTIDE SEQUENCE [LARGE SCALE GENOMIC DNA]</scope>
</reference>
<dbReference type="GO" id="GO:0046872">
    <property type="term" value="F:metal ion binding"/>
    <property type="evidence" value="ECO:0007669"/>
    <property type="project" value="UniProtKB-KW"/>
</dbReference>
<accession>A0AAV2R9E9</accession>
<dbReference type="AlphaFoldDB" id="A0AAV2R9E9"/>
<dbReference type="EC" id="3.1.3.1" evidence="1"/>
<proteinExistence type="predicted"/>
<dbReference type="Pfam" id="PF00245">
    <property type="entry name" value="Alk_phosphatase"/>
    <property type="match status" value="1"/>
</dbReference>
<keyword evidence="2" id="KW-0597">Phosphoprotein</keyword>
<dbReference type="Proteomes" id="UP001497623">
    <property type="component" value="Unassembled WGS sequence"/>
</dbReference>
<dbReference type="SUPFAM" id="SSF53649">
    <property type="entry name" value="Alkaline phosphatase-like"/>
    <property type="match status" value="1"/>
</dbReference>
<keyword evidence="3" id="KW-0460">Magnesium</keyword>
<dbReference type="Gene3D" id="3.40.720.10">
    <property type="entry name" value="Alkaline Phosphatase, subunit A"/>
    <property type="match status" value="1"/>
</dbReference>
<organism evidence="4 5">
    <name type="scientific">Meganyctiphanes norvegica</name>
    <name type="common">Northern krill</name>
    <name type="synonym">Thysanopoda norvegica</name>
    <dbReference type="NCBI Taxonomy" id="48144"/>
    <lineage>
        <taxon>Eukaryota</taxon>
        <taxon>Metazoa</taxon>
        <taxon>Ecdysozoa</taxon>
        <taxon>Arthropoda</taxon>
        <taxon>Crustacea</taxon>
        <taxon>Multicrustacea</taxon>
        <taxon>Malacostraca</taxon>
        <taxon>Eumalacostraca</taxon>
        <taxon>Eucarida</taxon>
        <taxon>Euphausiacea</taxon>
        <taxon>Euphausiidae</taxon>
        <taxon>Meganyctiphanes</taxon>
    </lineage>
</organism>
<dbReference type="InterPro" id="IPR017850">
    <property type="entry name" value="Alkaline_phosphatase_core_sf"/>
</dbReference>
<dbReference type="InterPro" id="IPR001952">
    <property type="entry name" value="Alkaline_phosphatase"/>
</dbReference>
<comment type="caution">
    <text evidence="4">The sequence shown here is derived from an EMBL/GenBank/DDBJ whole genome shotgun (WGS) entry which is preliminary data.</text>
</comment>
<evidence type="ECO:0000313" key="5">
    <source>
        <dbReference type="Proteomes" id="UP001497623"/>
    </source>
</evidence>
<dbReference type="PANTHER" id="PTHR11596">
    <property type="entry name" value="ALKALINE PHOSPHATASE"/>
    <property type="match status" value="1"/>
</dbReference>
<keyword evidence="3" id="KW-0479">Metal-binding</keyword>
<evidence type="ECO:0000256" key="1">
    <source>
        <dbReference type="ARBA" id="ARBA00012647"/>
    </source>
</evidence>
<evidence type="ECO:0000313" key="4">
    <source>
        <dbReference type="EMBL" id="CAL4117881.1"/>
    </source>
</evidence>